<dbReference type="EC" id="4.6.1.1" evidence="5"/>
<reference evidence="5" key="1">
    <citation type="submission" date="2018-06" db="EMBL/GenBank/DDBJ databases">
        <authorList>
            <person name="Zhirakovskaya E."/>
        </authorList>
    </citation>
    <scope>NUCLEOTIDE SEQUENCE</scope>
</reference>
<name>A0A3B0VYF4_9ZZZZ</name>
<keyword evidence="5" id="KW-0456">Lyase</keyword>
<dbReference type="Pfam" id="PF13185">
    <property type="entry name" value="GAF_2"/>
    <property type="match status" value="1"/>
</dbReference>
<dbReference type="InterPro" id="IPR011006">
    <property type="entry name" value="CheY-like_superfamily"/>
</dbReference>
<dbReference type="Gene3D" id="3.30.450.40">
    <property type="match status" value="1"/>
</dbReference>
<evidence type="ECO:0000259" key="4">
    <source>
        <dbReference type="PROSITE" id="PS50125"/>
    </source>
</evidence>
<dbReference type="SMART" id="SM00065">
    <property type="entry name" value="GAF"/>
    <property type="match status" value="1"/>
</dbReference>
<dbReference type="EMBL" id="UOEY01000140">
    <property type="protein sequence ID" value="VAW41969.1"/>
    <property type="molecule type" value="Genomic_DNA"/>
</dbReference>
<dbReference type="InterPro" id="IPR029016">
    <property type="entry name" value="GAF-like_dom_sf"/>
</dbReference>
<dbReference type="InterPro" id="IPR003018">
    <property type="entry name" value="GAF"/>
</dbReference>
<dbReference type="GO" id="GO:0000160">
    <property type="term" value="P:phosphorelay signal transduction system"/>
    <property type="evidence" value="ECO:0007669"/>
    <property type="project" value="InterPro"/>
</dbReference>
<dbReference type="PROSITE" id="PS50110">
    <property type="entry name" value="RESPONSE_REGULATORY"/>
    <property type="match status" value="1"/>
</dbReference>
<dbReference type="GO" id="GO:0009190">
    <property type="term" value="P:cyclic nucleotide biosynthetic process"/>
    <property type="evidence" value="ECO:0007669"/>
    <property type="project" value="InterPro"/>
</dbReference>
<organism evidence="5">
    <name type="scientific">hydrothermal vent metagenome</name>
    <dbReference type="NCBI Taxonomy" id="652676"/>
    <lineage>
        <taxon>unclassified sequences</taxon>
        <taxon>metagenomes</taxon>
        <taxon>ecological metagenomes</taxon>
    </lineage>
</organism>
<dbReference type="Pfam" id="PF00072">
    <property type="entry name" value="Response_reg"/>
    <property type="match status" value="1"/>
</dbReference>
<sequence>VKIDERSMKFHNILLVATDAADIRDIKAALAEHEVVTCGNAVEALSLCRQHDIYLVIVEEELPDQSGSRLFVELRKFRPWLSGLLLTEKVDEAMLRQALDIGFTGFLEKPVDPVQLLQRICRAMDSACLQEENTRLRTLLPLYSFGEQFLASTTEQDVFDVLIDIVVEVTGATRASLMWFKEEEGYLRIVSARGLDADLARSIRLRPGDQVAGWVYQQGRPVILNKDTQDKSIFAPLLKRQEISAAVSFPIAMRGKILGVLNISHSRDDVRFSDADIEMLAVICSQAVMALANVRFRQVIQEKTRVRTLFEQYVSPEVAELLISSGSDLLELGAIQKVTVFFADIRESTSLVQHVELIVLRTFLNEFFQIFTEVIFHSGGTVDKFMGDAVLAVFGAPVALDNPNLAAVQAAQEIKRRFADLRVRWIARLEDFKMIDLAMGISCGEVFIGNVGSSQRFDFTVIGTAVNVAQRVATASPSGNIHITGEVMEQVAPCFQVSEVGFMKLRGVENRISVFSVGREKVNYSGTSEKLP</sequence>
<dbReference type="PANTHER" id="PTHR43081">
    <property type="entry name" value="ADENYLATE CYCLASE, TERMINAL-DIFFERENTIATION SPECIFIC-RELATED"/>
    <property type="match status" value="1"/>
</dbReference>
<dbReference type="InterPro" id="IPR001054">
    <property type="entry name" value="A/G_cyclase"/>
</dbReference>
<dbReference type="SMART" id="SM00448">
    <property type="entry name" value="REC"/>
    <property type="match status" value="1"/>
</dbReference>
<feature type="non-terminal residue" evidence="5">
    <location>
        <position position="1"/>
    </location>
</feature>
<evidence type="ECO:0000256" key="1">
    <source>
        <dbReference type="ARBA" id="ARBA00022679"/>
    </source>
</evidence>
<proteinExistence type="predicted"/>
<feature type="domain" description="Response regulatory" evidence="3">
    <location>
        <begin position="12"/>
        <end position="124"/>
    </location>
</feature>
<dbReference type="Gene3D" id="3.40.50.2300">
    <property type="match status" value="1"/>
</dbReference>
<dbReference type="InterPro" id="IPR029787">
    <property type="entry name" value="Nucleotide_cyclase"/>
</dbReference>
<evidence type="ECO:0000313" key="5">
    <source>
        <dbReference type="EMBL" id="VAW41969.1"/>
    </source>
</evidence>
<dbReference type="PANTHER" id="PTHR43081:SF1">
    <property type="entry name" value="ADENYLATE CYCLASE, TERMINAL-DIFFERENTIATION SPECIFIC"/>
    <property type="match status" value="1"/>
</dbReference>
<dbReference type="InterPro" id="IPR050697">
    <property type="entry name" value="Adenylyl/Guanylyl_Cyclase_3/4"/>
</dbReference>
<dbReference type="SUPFAM" id="SSF52172">
    <property type="entry name" value="CheY-like"/>
    <property type="match status" value="1"/>
</dbReference>
<feature type="domain" description="Guanylate cyclase" evidence="4">
    <location>
        <begin position="339"/>
        <end position="473"/>
    </location>
</feature>
<dbReference type="SUPFAM" id="SSF55781">
    <property type="entry name" value="GAF domain-like"/>
    <property type="match status" value="1"/>
</dbReference>
<dbReference type="GO" id="GO:0004016">
    <property type="term" value="F:adenylate cyclase activity"/>
    <property type="evidence" value="ECO:0007669"/>
    <property type="project" value="UniProtKB-EC"/>
</dbReference>
<keyword evidence="2" id="KW-0418">Kinase</keyword>
<dbReference type="InterPro" id="IPR001789">
    <property type="entry name" value="Sig_transdc_resp-reg_receiver"/>
</dbReference>
<evidence type="ECO:0000259" key="3">
    <source>
        <dbReference type="PROSITE" id="PS50110"/>
    </source>
</evidence>
<dbReference type="CDD" id="cd07302">
    <property type="entry name" value="CHD"/>
    <property type="match status" value="1"/>
</dbReference>
<dbReference type="Pfam" id="PF00211">
    <property type="entry name" value="Guanylate_cyc"/>
    <property type="match status" value="1"/>
</dbReference>
<dbReference type="CDD" id="cd00156">
    <property type="entry name" value="REC"/>
    <property type="match status" value="1"/>
</dbReference>
<dbReference type="PROSITE" id="PS50125">
    <property type="entry name" value="GUANYLATE_CYCLASE_2"/>
    <property type="match status" value="1"/>
</dbReference>
<dbReference type="SMART" id="SM00044">
    <property type="entry name" value="CYCc"/>
    <property type="match status" value="1"/>
</dbReference>
<dbReference type="AlphaFoldDB" id="A0A3B0VYF4"/>
<dbReference type="Gene3D" id="3.30.70.1230">
    <property type="entry name" value="Nucleotide cyclase"/>
    <property type="match status" value="1"/>
</dbReference>
<gene>
    <name evidence="5" type="ORF">MNBD_DELTA04-925</name>
</gene>
<keyword evidence="1" id="KW-0808">Transferase</keyword>
<protein>
    <submittedName>
        <fullName evidence="5">Adenylate cyclase</fullName>
        <ecNumber evidence="5">4.6.1.1</ecNumber>
    </submittedName>
</protein>
<accession>A0A3B0VYF4</accession>
<dbReference type="GO" id="GO:0016301">
    <property type="term" value="F:kinase activity"/>
    <property type="evidence" value="ECO:0007669"/>
    <property type="project" value="UniProtKB-KW"/>
</dbReference>
<evidence type="ECO:0000256" key="2">
    <source>
        <dbReference type="ARBA" id="ARBA00022777"/>
    </source>
</evidence>
<dbReference type="SUPFAM" id="SSF55073">
    <property type="entry name" value="Nucleotide cyclase"/>
    <property type="match status" value="1"/>
</dbReference>